<reference evidence="6" key="1">
    <citation type="submission" date="2016-11" db="UniProtKB">
        <authorList>
            <consortium name="WormBaseParasite"/>
        </authorList>
    </citation>
    <scope>IDENTIFICATION</scope>
</reference>
<evidence type="ECO:0000313" key="5">
    <source>
        <dbReference type="Proteomes" id="UP000659654"/>
    </source>
</evidence>
<evidence type="ECO:0000313" key="3">
    <source>
        <dbReference type="EMBL" id="CAD5231508.1"/>
    </source>
</evidence>
<dbReference type="Proteomes" id="UP000659654">
    <property type="component" value="Unassembled WGS sequence"/>
</dbReference>
<dbReference type="EMBL" id="CAJFDI010000005">
    <property type="protein sequence ID" value="CAD5231508.1"/>
    <property type="molecule type" value="Genomic_DNA"/>
</dbReference>
<dbReference type="GO" id="GO:0003824">
    <property type="term" value="F:catalytic activity"/>
    <property type="evidence" value="ECO:0007669"/>
    <property type="project" value="InterPro"/>
</dbReference>
<dbReference type="EMBL" id="CAJFCV020000005">
    <property type="protein sequence ID" value="CAG9122739.1"/>
    <property type="molecule type" value="Genomic_DNA"/>
</dbReference>
<proteinExistence type="predicted"/>
<protein>
    <submittedName>
        <fullName evidence="3">(pine wood nematode) hypothetical protein</fullName>
    </submittedName>
    <submittedName>
        <fullName evidence="6">Endo/exonuclease/phosphatase domain-containing protein</fullName>
    </submittedName>
</protein>
<dbReference type="InterPro" id="IPR005135">
    <property type="entry name" value="Endo/exonuclease/phosphatase"/>
</dbReference>
<keyword evidence="1" id="KW-0732">Signal</keyword>
<sequence length="320" mass="36037">MLPKAVIFQIFLSIVGAQGIGNGYPLRIMTFNIWITGENVVDGLYKIAKHIRIVDPDIVTIQELQSKELFGQLLTELGLDYTGVYHNSSGYPDTAIITKHKINDALTFQTSATIGTEIELKSGIVVRFVGAHLAYKSYGPYAAYNKLVTDIKQIMAGETKPDSWNRAKNIKDLIASKSFKKFAAESDSQPFFVCGDFNSPSHLDWTEETRSSHGGWVVEWPATKLLADQGFEDSYRVKNPNVTSHPGYTWSTVNKSPEEWDFTIPEPQDRIDFINFKGKRIQVTDSFTYCGMEPVLPIPRHRNNDYPSDHFAVVSDFVIL</sequence>
<dbReference type="AlphaFoldDB" id="A0A1I7RSY2"/>
<dbReference type="SUPFAM" id="SSF56219">
    <property type="entry name" value="DNase I-like"/>
    <property type="match status" value="1"/>
</dbReference>
<feature type="signal peptide" evidence="1">
    <location>
        <begin position="1"/>
        <end position="17"/>
    </location>
</feature>
<keyword evidence="5" id="KW-1185">Reference proteome</keyword>
<feature type="domain" description="Endonuclease/exonuclease/phosphatase" evidence="2">
    <location>
        <begin position="29"/>
        <end position="274"/>
    </location>
</feature>
<dbReference type="WBParaSite" id="BXY_0383600.1">
    <property type="protein sequence ID" value="BXY_0383600.1"/>
    <property type="gene ID" value="BXY_0383600"/>
</dbReference>
<evidence type="ECO:0000313" key="4">
    <source>
        <dbReference type="Proteomes" id="UP000095284"/>
    </source>
</evidence>
<reference evidence="3" key="2">
    <citation type="submission" date="2020-09" db="EMBL/GenBank/DDBJ databases">
        <authorList>
            <person name="Kikuchi T."/>
        </authorList>
    </citation>
    <scope>NUCLEOTIDE SEQUENCE</scope>
    <source>
        <strain evidence="3">Ka4C1</strain>
    </source>
</reference>
<dbReference type="Pfam" id="PF03372">
    <property type="entry name" value="Exo_endo_phos"/>
    <property type="match status" value="1"/>
</dbReference>
<dbReference type="PANTHER" id="PTHR41349:SF1">
    <property type="entry name" value="PROTEIN CBG08683"/>
    <property type="match status" value="1"/>
</dbReference>
<dbReference type="Proteomes" id="UP000582659">
    <property type="component" value="Unassembled WGS sequence"/>
</dbReference>
<dbReference type="Proteomes" id="UP000095284">
    <property type="component" value="Unplaced"/>
</dbReference>
<dbReference type="SMR" id="A0A1I7RSY2"/>
<dbReference type="eggNOG" id="ENOG502RYZR">
    <property type="taxonomic scope" value="Eukaryota"/>
</dbReference>
<feature type="chain" id="PRO_5035359383" evidence="1">
    <location>
        <begin position="18"/>
        <end position="320"/>
    </location>
</feature>
<gene>
    <name evidence="3" type="ORF">BXYJ_LOCUS11604</name>
</gene>
<name>A0A1I7RSY2_BURXY</name>
<evidence type="ECO:0000313" key="6">
    <source>
        <dbReference type="WBParaSite" id="BXY_0383600.1"/>
    </source>
</evidence>
<organism evidence="4 6">
    <name type="scientific">Bursaphelenchus xylophilus</name>
    <name type="common">Pinewood nematode worm</name>
    <name type="synonym">Aphelenchoides xylophilus</name>
    <dbReference type="NCBI Taxonomy" id="6326"/>
    <lineage>
        <taxon>Eukaryota</taxon>
        <taxon>Metazoa</taxon>
        <taxon>Ecdysozoa</taxon>
        <taxon>Nematoda</taxon>
        <taxon>Chromadorea</taxon>
        <taxon>Rhabditida</taxon>
        <taxon>Tylenchina</taxon>
        <taxon>Tylenchomorpha</taxon>
        <taxon>Aphelenchoidea</taxon>
        <taxon>Aphelenchoididae</taxon>
        <taxon>Bursaphelenchus</taxon>
    </lineage>
</organism>
<accession>A0A1I7RSY2</accession>
<dbReference type="Gene3D" id="3.60.10.10">
    <property type="entry name" value="Endonuclease/exonuclease/phosphatase"/>
    <property type="match status" value="1"/>
</dbReference>
<evidence type="ECO:0000259" key="2">
    <source>
        <dbReference type="Pfam" id="PF03372"/>
    </source>
</evidence>
<dbReference type="InterPro" id="IPR036691">
    <property type="entry name" value="Endo/exonu/phosph_ase_sf"/>
</dbReference>
<evidence type="ECO:0000256" key="1">
    <source>
        <dbReference type="SAM" id="SignalP"/>
    </source>
</evidence>
<dbReference type="OrthoDB" id="276515at2759"/>
<dbReference type="PANTHER" id="PTHR41349">
    <property type="match status" value="1"/>
</dbReference>